<dbReference type="InterPro" id="IPR026992">
    <property type="entry name" value="DIOX_N"/>
</dbReference>
<dbReference type="AlphaFoldDB" id="A0A139HTX3"/>
<reference evidence="5 6" key="1">
    <citation type="submission" date="2015-07" db="EMBL/GenBank/DDBJ databases">
        <title>Comparative genomics of the Sigatoka disease complex on banana suggests a link between parallel evolutionary changes in Pseudocercospora fijiensis and Pseudocercospora eumusae and increased virulence on the banana host.</title>
        <authorList>
            <person name="Chang T.-C."/>
            <person name="Salvucci A."/>
            <person name="Crous P.W."/>
            <person name="Stergiopoulos I."/>
        </authorList>
    </citation>
    <scope>NUCLEOTIDE SEQUENCE [LARGE SCALE GENOMIC DNA]</scope>
    <source>
        <strain evidence="5 6">CBS 116634</strain>
    </source>
</reference>
<dbReference type="STRING" id="113226.A0A139HTX3"/>
<dbReference type="Pfam" id="PF14226">
    <property type="entry name" value="DIOX_N"/>
    <property type="match status" value="1"/>
</dbReference>
<evidence type="ECO:0000256" key="2">
    <source>
        <dbReference type="ARBA" id="ARBA00023002"/>
    </source>
</evidence>
<dbReference type="Proteomes" id="UP000073492">
    <property type="component" value="Unassembled WGS sequence"/>
</dbReference>
<dbReference type="Gene3D" id="2.60.120.330">
    <property type="entry name" value="B-lactam Antibiotic, Isopenicillin N Synthase, Chain"/>
    <property type="match status" value="1"/>
</dbReference>
<evidence type="ECO:0000256" key="1">
    <source>
        <dbReference type="ARBA" id="ARBA00022723"/>
    </source>
</evidence>
<name>A0A139HTX3_9PEZI</name>
<feature type="domain" description="Non-haem dioxygenase N-terminal" evidence="4">
    <location>
        <begin position="39"/>
        <end position="140"/>
    </location>
</feature>
<keyword evidence="6" id="KW-1185">Reference proteome</keyword>
<keyword evidence="3" id="KW-0408">Iron</keyword>
<keyword evidence="2" id="KW-0560">Oxidoreductase</keyword>
<gene>
    <name evidence="5" type="ORF">AC579_4378</name>
</gene>
<accession>A0A139HTX3</accession>
<keyword evidence="1" id="KW-0479">Metal-binding</keyword>
<comment type="caution">
    <text evidence="5">The sequence shown here is derived from an EMBL/GenBank/DDBJ whole genome shotgun (WGS) entry which is preliminary data.</text>
</comment>
<protein>
    <recommendedName>
        <fullName evidence="4">Non-haem dioxygenase N-terminal domain-containing protein</fullName>
    </recommendedName>
</protein>
<dbReference type="GO" id="GO:0046872">
    <property type="term" value="F:metal ion binding"/>
    <property type="evidence" value="ECO:0007669"/>
    <property type="project" value="UniProtKB-KW"/>
</dbReference>
<dbReference type="SUPFAM" id="SSF51197">
    <property type="entry name" value="Clavaminate synthase-like"/>
    <property type="match status" value="1"/>
</dbReference>
<evidence type="ECO:0000256" key="3">
    <source>
        <dbReference type="ARBA" id="ARBA00023004"/>
    </source>
</evidence>
<dbReference type="PANTHER" id="PTHR10209:SF881">
    <property type="entry name" value="FI07970P-RELATED"/>
    <property type="match status" value="1"/>
</dbReference>
<dbReference type="EMBL" id="LFZO01000560">
    <property type="protein sequence ID" value="KXT05869.1"/>
    <property type="molecule type" value="Genomic_DNA"/>
</dbReference>
<evidence type="ECO:0000259" key="4">
    <source>
        <dbReference type="Pfam" id="PF14226"/>
    </source>
</evidence>
<organism evidence="5 6">
    <name type="scientific">Pseudocercospora musae</name>
    <dbReference type="NCBI Taxonomy" id="113226"/>
    <lineage>
        <taxon>Eukaryota</taxon>
        <taxon>Fungi</taxon>
        <taxon>Dikarya</taxon>
        <taxon>Ascomycota</taxon>
        <taxon>Pezizomycotina</taxon>
        <taxon>Dothideomycetes</taxon>
        <taxon>Dothideomycetidae</taxon>
        <taxon>Mycosphaerellales</taxon>
        <taxon>Mycosphaerellaceae</taxon>
        <taxon>Pseudocercospora</taxon>
    </lineage>
</organism>
<dbReference type="PANTHER" id="PTHR10209">
    <property type="entry name" value="OXIDOREDUCTASE, 2OG-FE II OXYGENASE FAMILY PROTEIN"/>
    <property type="match status" value="1"/>
</dbReference>
<dbReference type="OrthoDB" id="288590at2759"/>
<dbReference type="GO" id="GO:0016491">
    <property type="term" value="F:oxidoreductase activity"/>
    <property type="evidence" value="ECO:0007669"/>
    <property type="project" value="UniProtKB-KW"/>
</dbReference>
<evidence type="ECO:0000313" key="5">
    <source>
        <dbReference type="EMBL" id="KXT05869.1"/>
    </source>
</evidence>
<dbReference type="InterPro" id="IPR027443">
    <property type="entry name" value="IPNS-like_sf"/>
</dbReference>
<proteinExistence type="predicted"/>
<sequence>MTEVRAQDSICFEDGNDADRGRKRHLAGNTARKADFNEIPTISLAAPEQEIINQLRDACTRVGFFYIKDHGVPQDVIETVFATAKAFFDQSLEVKSEIHYKKNKVLHGYEPIAEVRTDESKRADLNEAFNCGYEAALDPLWEGDAVQGWSIRSKKKSITT</sequence>
<evidence type="ECO:0000313" key="6">
    <source>
        <dbReference type="Proteomes" id="UP000073492"/>
    </source>
</evidence>